<dbReference type="Proteomes" id="UP001597368">
    <property type="component" value="Unassembled WGS sequence"/>
</dbReference>
<organism evidence="1 2">
    <name type="scientific">Nonomuraea mangrovi</name>
    <dbReference type="NCBI Taxonomy" id="2316207"/>
    <lineage>
        <taxon>Bacteria</taxon>
        <taxon>Bacillati</taxon>
        <taxon>Actinomycetota</taxon>
        <taxon>Actinomycetes</taxon>
        <taxon>Streptosporangiales</taxon>
        <taxon>Streptosporangiaceae</taxon>
        <taxon>Nonomuraea</taxon>
    </lineage>
</organism>
<keyword evidence="2" id="KW-1185">Reference proteome</keyword>
<evidence type="ECO:0000313" key="1">
    <source>
        <dbReference type="EMBL" id="MFD1939741.1"/>
    </source>
</evidence>
<protein>
    <submittedName>
        <fullName evidence="1">Uncharacterized protein</fullName>
    </submittedName>
</protein>
<comment type="caution">
    <text evidence="1">The sequence shown here is derived from an EMBL/GenBank/DDBJ whole genome shotgun (WGS) entry which is preliminary data.</text>
</comment>
<name>A0ABW4TD42_9ACTN</name>
<gene>
    <name evidence="1" type="ORF">ACFSKW_50630</name>
</gene>
<dbReference type="EMBL" id="JBHUFV010000096">
    <property type="protein sequence ID" value="MFD1939741.1"/>
    <property type="molecule type" value="Genomic_DNA"/>
</dbReference>
<dbReference type="RefSeq" id="WP_379582298.1">
    <property type="nucleotide sequence ID" value="NZ_JBHUFV010000096.1"/>
</dbReference>
<evidence type="ECO:0000313" key="2">
    <source>
        <dbReference type="Proteomes" id="UP001597368"/>
    </source>
</evidence>
<proteinExistence type="predicted"/>
<accession>A0ABW4TD42</accession>
<reference evidence="2" key="1">
    <citation type="journal article" date="2019" name="Int. J. Syst. Evol. Microbiol.">
        <title>The Global Catalogue of Microorganisms (GCM) 10K type strain sequencing project: providing services to taxonomists for standard genome sequencing and annotation.</title>
        <authorList>
            <consortium name="The Broad Institute Genomics Platform"/>
            <consortium name="The Broad Institute Genome Sequencing Center for Infectious Disease"/>
            <person name="Wu L."/>
            <person name="Ma J."/>
        </authorList>
    </citation>
    <scope>NUCLEOTIDE SEQUENCE [LARGE SCALE GENOMIC DNA]</scope>
    <source>
        <strain evidence="2">ICMP 6774ER</strain>
    </source>
</reference>
<sequence length="120" mass="13047">MREFMIIPTHGTPQMLCPGRHRRRRIAAILEEHVKGSAVLESRLVFDKDTAQALTDEIVAAKPGGPQAQHAGTGLTTGQRSLGGRRCVALELPRVVRAEDAHLVAMRAISASFDLCERPA</sequence>